<dbReference type="EMBL" id="CP093547">
    <property type="protein sequence ID" value="UNP30483.1"/>
    <property type="molecule type" value="Genomic_DNA"/>
</dbReference>
<keyword evidence="3" id="KW-0804">Transcription</keyword>
<dbReference type="PANTHER" id="PTHR46796">
    <property type="entry name" value="HTH-TYPE TRANSCRIPTIONAL ACTIVATOR RHAS-RELATED"/>
    <property type="match status" value="1"/>
</dbReference>
<evidence type="ECO:0000256" key="1">
    <source>
        <dbReference type="ARBA" id="ARBA00023015"/>
    </source>
</evidence>
<keyword evidence="2" id="KW-0238">DNA-binding</keyword>
<dbReference type="PROSITE" id="PS01124">
    <property type="entry name" value="HTH_ARAC_FAMILY_2"/>
    <property type="match status" value="1"/>
</dbReference>
<dbReference type="Pfam" id="PF20240">
    <property type="entry name" value="DUF6597"/>
    <property type="match status" value="1"/>
</dbReference>
<dbReference type="SMART" id="SM00342">
    <property type="entry name" value="HTH_ARAC"/>
    <property type="match status" value="1"/>
</dbReference>
<evidence type="ECO:0000313" key="5">
    <source>
        <dbReference type="EMBL" id="UNP30483.1"/>
    </source>
</evidence>
<gene>
    <name evidence="5" type="ORF">MOV92_04200</name>
</gene>
<dbReference type="InterPro" id="IPR018060">
    <property type="entry name" value="HTH_AraC"/>
</dbReference>
<dbReference type="PANTHER" id="PTHR46796:SF13">
    <property type="entry name" value="HTH-TYPE TRANSCRIPTIONAL ACTIVATOR RHAS"/>
    <property type="match status" value="1"/>
</dbReference>
<name>A0ABY3XFR8_9GAMM</name>
<dbReference type="Gene3D" id="1.10.10.60">
    <property type="entry name" value="Homeodomain-like"/>
    <property type="match status" value="1"/>
</dbReference>
<dbReference type="InterPro" id="IPR050204">
    <property type="entry name" value="AraC_XylS_family_regulators"/>
</dbReference>
<keyword evidence="1" id="KW-0805">Transcription regulation</keyword>
<dbReference type="RefSeq" id="WP_057941710.1">
    <property type="nucleotide sequence ID" value="NZ_CP011131.1"/>
</dbReference>
<evidence type="ECO:0000256" key="3">
    <source>
        <dbReference type="ARBA" id="ARBA00023163"/>
    </source>
</evidence>
<evidence type="ECO:0000256" key="2">
    <source>
        <dbReference type="ARBA" id="ARBA00023125"/>
    </source>
</evidence>
<feature type="domain" description="HTH araC/xylS-type" evidence="4">
    <location>
        <begin position="181"/>
        <end position="281"/>
    </location>
</feature>
<evidence type="ECO:0000313" key="6">
    <source>
        <dbReference type="Proteomes" id="UP000829194"/>
    </source>
</evidence>
<dbReference type="SUPFAM" id="SSF46689">
    <property type="entry name" value="Homeodomain-like"/>
    <property type="match status" value="1"/>
</dbReference>
<organism evidence="5 6">
    <name type="scientific">Lysobacter gummosus</name>
    <dbReference type="NCBI Taxonomy" id="262324"/>
    <lineage>
        <taxon>Bacteria</taxon>
        <taxon>Pseudomonadati</taxon>
        <taxon>Pseudomonadota</taxon>
        <taxon>Gammaproteobacteria</taxon>
        <taxon>Lysobacterales</taxon>
        <taxon>Lysobacteraceae</taxon>
        <taxon>Lysobacter</taxon>
    </lineage>
</organism>
<dbReference type="Proteomes" id="UP000829194">
    <property type="component" value="Chromosome"/>
</dbReference>
<keyword evidence="6" id="KW-1185">Reference proteome</keyword>
<dbReference type="Pfam" id="PF12833">
    <property type="entry name" value="HTH_18"/>
    <property type="match status" value="1"/>
</dbReference>
<proteinExistence type="predicted"/>
<dbReference type="InterPro" id="IPR009057">
    <property type="entry name" value="Homeodomain-like_sf"/>
</dbReference>
<evidence type="ECO:0000259" key="4">
    <source>
        <dbReference type="PROSITE" id="PS01124"/>
    </source>
</evidence>
<sequence>MSSRAPLLPPLRPWIEQVWVSARADAAPAHAREHSLPSGSMHLAIRLDGPPLRLYADADDRVGRGYSAAVVAGVRASYCIKDTSLPAASVGAVLRPGAALALFGVSAAELESRHVDLRELCGARADDLYERLSACADPRRRRALFERFLHAQLRPVRGLDPQIAQAVSSLQRSAPALQAAARLETIVADEDDDDDLRIAALARASGRSHRHFIAGFRDLAGLAPKRYARVLRFKRLLAALAATPRPQWAQLAVDTGYFDQSHLIREFRRFAGVSPREYLAAGAASAHHLPLGTARGDLSGKHRG</sequence>
<reference evidence="5 6" key="1">
    <citation type="submission" date="2022-03" db="EMBL/GenBank/DDBJ databases">
        <title>Complete genome sequence of Lysobacter capsici VKM B-2533 and Lysobacter gummosus 10.1.1, promising sources of lytic agents.</title>
        <authorList>
            <person name="Tarlachkov S.V."/>
            <person name="Kudryakova I.V."/>
            <person name="Afoshin A.S."/>
            <person name="Leontyevskaya E.A."/>
            <person name="Leontyevskaya N.V."/>
        </authorList>
    </citation>
    <scope>NUCLEOTIDE SEQUENCE [LARGE SCALE GENOMIC DNA]</scope>
    <source>
        <strain evidence="5 6">10.1.1</strain>
    </source>
</reference>
<accession>A0ABY3XFR8</accession>
<protein>
    <submittedName>
        <fullName evidence="5">Helix-turn-helix domain-containing protein</fullName>
    </submittedName>
</protein>
<dbReference type="InterPro" id="IPR046532">
    <property type="entry name" value="DUF6597"/>
</dbReference>